<keyword evidence="3" id="KW-1185">Reference proteome</keyword>
<dbReference type="EMBL" id="JBBBZM010000051">
    <property type="protein sequence ID" value="KAL0636370.1"/>
    <property type="molecule type" value="Genomic_DNA"/>
</dbReference>
<evidence type="ECO:0000313" key="3">
    <source>
        <dbReference type="Proteomes" id="UP001447188"/>
    </source>
</evidence>
<gene>
    <name evidence="2" type="ORF">Q9L58_004620</name>
</gene>
<organism evidence="2 3">
    <name type="scientific">Discina gigas</name>
    <dbReference type="NCBI Taxonomy" id="1032678"/>
    <lineage>
        <taxon>Eukaryota</taxon>
        <taxon>Fungi</taxon>
        <taxon>Dikarya</taxon>
        <taxon>Ascomycota</taxon>
        <taxon>Pezizomycotina</taxon>
        <taxon>Pezizomycetes</taxon>
        <taxon>Pezizales</taxon>
        <taxon>Discinaceae</taxon>
        <taxon>Discina</taxon>
    </lineage>
</organism>
<evidence type="ECO:0000313" key="2">
    <source>
        <dbReference type="EMBL" id="KAL0636370.1"/>
    </source>
</evidence>
<reference evidence="2 3" key="1">
    <citation type="submission" date="2024-02" db="EMBL/GenBank/DDBJ databases">
        <title>Discinaceae phylogenomics.</title>
        <authorList>
            <person name="Dirks A.C."/>
            <person name="James T.Y."/>
        </authorList>
    </citation>
    <scope>NUCLEOTIDE SEQUENCE [LARGE SCALE GENOMIC DNA]</scope>
    <source>
        <strain evidence="2 3">ACD0624</strain>
    </source>
</reference>
<comment type="caution">
    <text evidence="2">The sequence shown here is derived from an EMBL/GenBank/DDBJ whole genome shotgun (WGS) entry which is preliminary data.</text>
</comment>
<dbReference type="PROSITE" id="PS00108">
    <property type="entry name" value="PROTEIN_KINASE_ST"/>
    <property type="match status" value="1"/>
</dbReference>
<feature type="domain" description="Protein kinase" evidence="1">
    <location>
        <begin position="45"/>
        <end position="328"/>
    </location>
</feature>
<dbReference type="SUPFAM" id="SSF56112">
    <property type="entry name" value="Protein kinase-like (PK-like)"/>
    <property type="match status" value="1"/>
</dbReference>
<evidence type="ECO:0000259" key="1">
    <source>
        <dbReference type="PROSITE" id="PS50011"/>
    </source>
</evidence>
<dbReference type="InterPro" id="IPR011009">
    <property type="entry name" value="Kinase-like_dom_sf"/>
</dbReference>
<name>A0ABR3GKP4_9PEZI</name>
<dbReference type="PANTHER" id="PTHR44167:SF29">
    <property type="entry name" value="SERINE_THREONINE PROTEIN KINASE-43"/>
    <property type="match status" value="1"/>
</dbReference>
<protein>
    <recommendedName>
        <fullName evidence="1">Protein kinase domain-containing protein</fullName>
    </recommendedName>
</protein>
<dbReference type="Gene3D" id="1.10.510.10">
    <property type="entry name" value="Transferase(Phosphotransferase) domain 1"/>
    <property type="match status" value="1"/>
</dbReference>
<dbReference type="SMART" id="SM00220">
    <property type="entry name" value="S_TKc"/>
    <property type="match status" value="1"/>
</dbReference>
<dbReference type="Pfam" id="PF00069">
    <property type="entry name" value="Pkinase"/>
    <property type="match status" value="1"/>
</dbReference>
<dbReference type="PROSITE" id="PS50011">
    <property type="entry name" value="PROTEIN_KINASE_DOM"/>
    <property type="match status" value="1"/>
</dbReference>
<sequence length="390" mass="43247">MSDRDDSKLDRFKLETSFGDGTVTHITYKTDMAARERRARVQTTWTDKKNLGSGGFGVVILQQADGGELRAVKKIYTGAANIDFTREITVMTKVAHRQDLFVKFLGWYTNSDFVFIAMEYIEHGDLTHYLKNSGPCSANIAQGITRQLLEGLVTLHELDIAHRDIKPQNVLIASPEPIWVKIADFGVSKRTKGTMLHTRLGSQGYVAPELMGLLSRRYMDDNYSQAVDMWALGCVVHEILTGEIPFREVEYEPDGTTEFDFGSEVGGMEPRTDIGTLKSFCDGKTDLPTDLLRRSLVSELAIAFVKELLVADPDSRAAAKKALASVWIVSEEEPRTNISIEDTRINKIKQTFGANTSPTSHGVNIRQPVKPLVVVPTGQKETGSSVTDAM</sequence>
<dbReference type="PANTHER" id="PTHR44167">
    <property type="entry name" value="OVARIAN-SPECIFIC SERINE/THREONINE-PROTEIN KINASE LOK-RELATED"/>
    <property type="match status" value="1"/>
</dbReference>
<accession>A0ABR3GKP4</accession>
<dbReference type="InterPro" id="IPR008271">
    <property type="entry name" value="Ser/Thr_kinase_AS"/>
</dbReference>
<dbReference type="Proteomes" id="UP001447188">
    <property type="component" value="Unassembled WGS sequence"/>
</dbReference>
<dbReference type="InterPro" id="IPR000719">
    <property type="entry name" value="Prot_kinase_dom"/>
</dbReference>
<proteinExistence type="predicted"/>